<evidence type="ECO:0000313" key="1">
    <source>
        <dbReference type="EMBL" id="CAG8730431.1"/>
    </source>
</evidence>
<dbReference type="EMBL" id="CAJVPV010025985">
    <property type="protein sequence ID" value="CAG8730431.1"/>
    <property type="molecule type" value="Genomic_DNA"/>
</dbReference>
<name>A0A9N9NEL0_9GLOM</name>
<accession>A0A9N9NEL0</accession>
<sequence>IKEHVEILLNRTGRSLANIKAILEEYYNYMGDGGQDEAENPVKTDDSMEIDNEKSITTTITSKERARREKEIVETLLGIL</sequence>
<comment type="caution">
    <text evidence="1">The sequence shown here is derived from an EMBL/GenBank/DDBJ whole genome shotgun (WGS) entry which is preliminary data.</text>
</comment>
<reference evidence="1" key="1">
    <citation type="submission" date="2021-06" db="EMBL/GenBank/DDBJ databases">
        <authorList>
            <person name="Kallberg Y."/>
            <person name="Tangrot J."/>
            <person name="Rosling A."/>
        </authorList>
    </citation>
    <scope>NUCLEOTIDE SEQUENCE</scope>
    <source>
        <strain evidence="1">CL551</strain>
    </source>
</reference>
<protein>
    <submittedName>
        <fullName evidence="1">1010_t:CDS:1</fullName>
    </submittedName>
</protein>
<dbReference type="AlphaFoldDB" id="A0A9N9NEL0"/>
<proteinExistence type="predicted"/>
<evidence type="ECO:0000313" key="2">
    <source>
        <dbReference type="Proteomes" id="UP000789342"/>
    </source>
</evidence>
<dbReference type="Proteomes" id="UP000789342">
    <property type="component" value="Unassembled WGS sequence"/>
</dbReference>
<keyword evidence="2" id="KW-1185">Reference proteome</keyword>
<organism evidence="1 2">
    <name type="scientific">Acaulospora morrowiae</name>
    <dbReference type="NCBI Taxonomy" id="94023"/>
    <lineage>
        <taxon>Eukaryota</taxon>
        <taxon>Fungi</taxon>
        <taxon>Fungi incertae sedis</taxon>
        <taxon>Mucoromycota</taxon>
        <taxon>Glomeromycotina</taxon>
        <taxon>Glomeromycetes</taxon>
        <taxon>Diversisporales</taxon>
        <taxon>Acaulosporaceae</taxon>
        <taxon>Acaulospora</taxon>
    </lineage>
</organism>
<feature type="non-terminal residue" evidence="1">
    <location>
        <position position="80"/>
    </location>
</feature>
<gene>
    <name evidence="1" type="ORF">AMORRO_LOCUS13977</name>
</gene>